<sequence length="53" mass="6339">MKIVSFTGLFDRYPYYRRIGRMIQAKPVEIWRIASITLYLVHAPPVRRHPPAR</sequence>
<reference evidence="1 2" key="1">
    <citation type="submission" date="2020-04" db="EMBL/GenBank/DDBJ databases">
        <title>Sphingobium sp. AR-3-1 isolated from Arctic soil.</title>
        <authorList>
            <person name="Dahal R.H."/>
            <person name="Chaudhary D.K."/>
        </authorList>
    </citation>
    <scope>NUCLEOTIDE SEQUENCE [LARGE SCALE GENOMIC DNA]</scope>
    <source>
        <strain evidence="1 2">AR-3-1</strain>
    </source>
</reference>
<name>A0A7X9ZRF1_9SPHN</name>
<dbReference type="Proteomes" id="UP000519023">
    <property type="component" value="Unassembled WGS sequence"/>
</dbReference>
<protein>
    <submittedName>
        <fullName evidence="1">Uncharacterized protein</fullName>
    </submittedName>
</protein>
<dbReference type="AlphaFoldDB" id="A0A7X9ZRF1"/>
<organism evidence="1 2">
    <name type="scientific">Sphingobium psychrophilum</name>
    <dbReference type="NCBI Taxonomy" id="2728834"/>
    <lineage>
        <taxon>Bacteria</taxon>
        <taxon>Pseudomonadati</taxon>
        <taxon>Pseudomonadota</taxon>
        <taxon>Alphaproteobacteria</taxon>
        <taxon>Sphingomonadales</taxon>
        <taxon>Sphingomonadaceae</taxon>
        <taxon>Sphingobium</taxon>
    </lineage>
</organism>
<evidence type="ECO:0000313" key="2">
    <source>
        <dbReference type="Proteomes" id="UP000519023"/>
    </source>
</evidence>
<dbReference type="EMBL" id="JABBFV010000004">
    <property type="protein sequence ID" value="NML09908.1"/>
    <property type="molecule type" value="Genomic_DNA"/>
</dbReference>
<proteinExistence type="predicted"/>
<accession>A0A7X9ZRF1</accession>
<evidence type="ECO:0000313" key="1">
    <source>
        <dbReference type="EMBL" id="NML09908.1"/>
    </source>
</evidence>
<gene>
    <name evidence="1" type="ORF">HHL08_07050</name>
</gene>
<comment type="caution">
    <text evidence="1">The sequence shown here is derived from an EMBL/GenBank/DDBJ whole genome shotgun (WGS) entry which is preliminary data.</text>
</comment>
<dbReference type="RefSeq" id="WP_169571846.1">
    <property type="nucleotide sequence ID" value="NZ_JABBFV010000004.1"/>
</dbReference>
<keyword evidence="2" id="KW-1185">Reference proteome</keyword>